<dbReference type="EMBL" id="MN740650">
    <property type="protein sequence ID" value="QHS79727.1"/>
    <property type="molecule type" value="Genomic_DNA"/>
</dbReference>
<evidence type="ECO:0000313" key="1">
    <source>
        <dbReference type="EMBL" id="QHS79727.1"/>
    </source>
</evidence>
<protein>
    <recommendedName>
        <fullName evidence="2">Methyltransferase</fullName>
    </recommendedName>
</protein>
<dbReference type="Pfam" id="PF13578">
    <property type="entry name" value="Methyltransf_24"/>
    <property type="match status" value="1"/>
</dbReference>
<dbReference type="SUPFAM" id="SSF53335">
    <property type="entry name" value="S-adenosyl-L-methionine-dependent methyltransferases"/>
    <property type="match status" value="1"/>
</dbReference>
<accession>A0A6C0AIT5</accession>
<proteinExistence type="predicted"/>
<organism evidence="1">
    <name type="scientific">viral metagenome</name>
    <dbReference type="NCBI Taxonomy" id="1070528"/>
    <lineage>
        <taxon>unclassified sequences</taxon>
        <taxon>metagenomes</taxon>
        <taxon>organismal metagenomes</taxon>
    </lineage>
</organism>
<dbReference type="AlphaFoldDB" id="A0A6C0AIT5"/>
<evidence type="ECO:0008006" key="2">
    <source>
        <dbReference type="Google" id="ProtNLM"/>
    </source>
</evidence>
<reference evidence="1" key="1">
    <citation type="journal article" date="2020" name="Nature">
        <title>Giant virus diversity and host interactions through global metagenomics.</title>
        <authorList>
            <person name="Schulz F."/>
            <person name="Roux S."/>
            <person name="Paez-Espino D."/>
            <person name="Jungbluth S."/>
            <person name="Walsh D.A."/>
            <person name="Denef V.J."/>
            <person name="McMahon K.D."/>
            <person name="Konstantinidis K.T."/>
            <person name="Eloe-Fadrosh E.A."/>
            <person name="Kyrpides N.C."/>
            <person name="Woyke T."/>
        </authorList>
    </citation>
    <scope>NUCLEOTIDE SEQUENCE</scope>
    <source>
        <strain evidence="1">GVMAG-S-1035303-20</strain>
    </source>
</reference>
<dbReference type="Gene3D" id="3.40.50.150">
    <property type="entry name" value="Vaccinia Virus protein VP39"/>
    <property type="match status" value="1"/>
</dbReference>
<name>A0A6C0AIT5_9ZZZZ</name>
<sequence>MDGSMESLCKTLDWVINADVDELKNKQILSQKIGEAGLVCDLRPSPQNPALSLYGDDVQYRIKIPNIPFIVENWFEYRTELECGGLWQTPVQLAGYLIFLSDKSITSFLEIGTFTGYTTIIVCAYLSRFGLTRFDTYDISHLCKIEFLISKYSLPITYKVGTPDFIKTSVSSYYDTVFIDGDHGYDGVKADFIKFGKGCRFVCFHDINDFWCSGVVKFWNELKTTYYGSQCLFHEFIDHPNNFKLMGIGVMEWGTQLIPTPIQPKRKFFWNVRV</sequence>
<dbReference type="InterPro" id="IPR029063">
    <property type="entry name" value="SAM-dependent_MTases_sf"/>
</dbReference>